<organism evidence="3 4">
    <name type="scientific">Dichotomicrobium thermohalophilum</name>
    <dbReference type="NCBI Taxonomy" id="933063"/>
    <lineage>
        <taxon>Bacteria</taxon>
        <taxon>Pseudomonadati</taxon>
        <taxon>Pseudomonadota</taxon>
        <taxon>Alphaproteobacteria</taxon>
        <taxon>Hyphomicrobiales</taxon>
        <taxon>Hyphomicrobiaceae</taxon>
        <taxon>Dichotomicrobium</taxon>
    </lineage>
</organism>
<dbReference type="Proteomes" id="UP000266273">
    <property type="component" value="Unassembled WGS sequence"/>
</dbReference>
<feature type="region of interest" description="Disordered" evidence="1">
    <location>
        <begin position="1"/>
        <end position="32"/>
    </location>
</feature>
<keyword evidence="4" id="KW-1185">Reference proteome</keyword>
<dbReference type="SUPFAM" id="SSF46785">
    <property type="entry name" value="Winged helix' DNA-binding domain"/>
    <property type="match status" value="1"/>
</dbReference>
<evidence type="ECO:0000259" key="2">
    <source>
        <dbReference type="PROSITE" id="PS50995"/>
    </source>
</evidence>
<protein>
    <submittedName>
        <fullName evidence="3">MarR family transcriptional regulator</fullName>
    </submittedName>
</protein>
<dbReference type="AlphaFoldDB" id="A0A397Q9K4"/>
<gene>
    <name evidence="3" type="ORF">BXY53_1299</name>
</gene>
<comment type="caution">
    <text evidence="3">The sequence shown here is derived from an EMBL/GenBank/DDBJ whole genome shotgun (WGS) entry which is preliminary data.</text>
</comment>
<dbReference type="PANTHER" id="PTHR33164">
    <property type="entry name" value="TRANSCRIPTIONAL REGULATOR, MARR FAMILY"/>
    <property type="match status" value="1"/>
</dbReference>
<evidence type="ECO:0000313" key="3">
    <source>
        <dbReference type="EMBL" id="RIA56197.1"/>
    </source>
</evidence>
<accession>A0A397Q9K4</accession>
<dbReference type="InterPro" id="IPR036388">
    <property type="entry name" value="WH-like_DNA-bd_sf"/>
</dbReference>
<dbReference type="InterPro" id="IPR036390">
    <property type="entry name" value="WH_DNA-bd_sf"/>
</dbReference>
<dbReference type="Gene3D" id="1.10.10.10">
    <property type="entry name" value="Winged helix-like DNA-binding domain superfamily/Winged helix DNA-binding domain"/>
    <property type="match status" value="1"/>
</dbReference>
<name>A0A397Q9K4_9HYPH</name>
<evidence type="ECO:0000256" key="1">
    <source>
        <dbReference type="SAM" id="MobiDB-lite"/>
    </source>
</evidence>
<dbReference type="OrthoDB" id="9799368at2"/>
<dbReference type="Pfam" id="PF12802">
    <property type="entry name" value="MarR_2"/>
    <property type="match status" value="1"/>
</dbReference>
<proteinExistence type="predicted"/>
<dbReference type="RefSeq" id="WP_119061017.1">
    <property type="nucleotide sequence ID" value="NZ_QXDF01000001.1"/>
</dbReference>
<dbReference type="InterPro" id="IPR039422">
    <property type="entry name" value="MarR/SlyA-like"/>
</dbReference>
<dbReference type="PROSITE" id="PS50995">
    <property type="entry name" value="HTH_MARR_2"/>
    <property type="match status" value="1"/>
</dbReference>
<dbReference type="GO" id="GO:0006950">
    <property type="term" value="P:response to stress"/>
    <property type="evidence" value="ECO:0007669"/>
    <property type="project" value="TreeGrafter"/>
</dbReference>
<feature type="domain" description="HTH marR-type" evidence="2">
    <location>
        <begin position="35"/>
        <end position="167"/>
    </location>
</feature>
<sequence length="192" mass="21428">MADITPDTELERPESAAAKQSPESAREAAPPDPQSLRIIELLFFAYRDFTADADAILAELGFGRAHHRALHFICRHPGIRVANLLEILKITKQSLARVLKDLRDRGFITQMRGETDRRERLLYPRQDGQTLIARLAGRQSERINAALRASGADAPETVAEFLFTMIRAEEREDIARLIATGDGLDPNGEEGQ</sequence>
<dbReference type="EMBL" id="QXDF01000001">
    <property type="protein sequence ID" value="RIA56197.1"/>
    <property type="molecule type" value="Genomic_DNA"/>
</dbReference>
<dbReference type="InterPro" id="IPR000835">
    <property type="entry name" value="HTH_MarR-typ"/>
</dbReference>
<reference evidence="3 4" key="1">
    <citation type="submission" date="2018-08" db="EMBL/GenBank/DDBJ databases">
        <title>Genomic Encyclopedia of Archaeal and Bacterial Type Strains, Phase II (KMG-II): from individual species to whole genera.</title>
        <authorList>
            <person name="Goeker M."/>
        </authorList>
    </citation>
    <scope>NUCLEOTIDE SEQUENCE [LARGE SCALE GENOMIC DNA]</scope>
    <source>
        <strain evidence="3 4">DSM 5002</strain>
    </source>
</reference>
<dbReference type="GO" id="GO:0003700">
    <property type="term" value="F:DNA-binding transcription factor activity"/>
    <property type="evidence" value="ECO:0007669"/>
    <property type="project" value="InterPro"/>
</dbReference>
<dbReference type="PANTHER" id="PTHR33164:SF44">
    <property type="entry name" value="TRANSCRIPTIONAL REGULATORY PROTEIN"/>
    <property type="match status" value="1"/>
</dbReference>
<evidence type="ECO:0000313" key="4">
    <source>
        <dbReference type="Proteomes" id="UP000266273"/>
    </source>
</evidence>
<dbReference type="SMART" id="SM00347">
    <property type="entry name" value="HTH_MARR"/>
    <property type="match status" value="1"/>
</dbReference>